<accession>A0A6A6NPY0</accession>
<evidence type="ECO:0000313" key="4">
    <source>
        <dbReference type="Proteomes" id="UP000799766"/>
    </source>
</evidence>
<reference evidence="3" key="1">
    <citation type="journal article" date="2020" name="Stud. Mycol.">
        <title>101 Dothideomycetes genomes: a test case for predicting lifestyles and emergence of pathogens.</title>
        <authorList>
            <person name="Haridas S."/>
            <person name="Albert R."/>
            <person name="Binder M."/>
            <person name="Bloem J."/>
            <person name="Labutti K."/>
            <person name="Salamov A."/>
            <person name="Andreopoulos B."/>
            <person name="Baker S."/>
            <person name="Barry K."/>
            <person name="Bills G."/>
            <person name="Bluhm B."/>
            <person name="Cannon C."/>
            <person name="Castanera R."/>
            <person name="Culley D."/>
            <person name="Daum C."/>
            <person name="Ezra D."/>
            <person name="Gonzalez J."/>
            <person name="Henrissat B."/>
            <person name="Kuo A."/>
            <person name="Liang C."/>
            <person name="Lipzen A."/>
            <person name="Lutzoni F."/>
            <person name="Magnuson J."/>
            <person name="Mondo S."/>
            <person name="Nolan M."/>
            <person name="Ohm R."/>
            <person name="Pangilinan J."/>
            <person name="Park H.-J."/>
            <person name="Ramirez L."/>
            <person name="Alfaro M."/>
            <person name="Sun H."/>
            <person name="Tritt A."/>
            <person name="Yoshinaga Y."/>
            <person name="Zwiers L.-H."/>
            <person name="Turgeon B."/>
            <person name="Goodwin S."/>
            <person name="Spatafora J."/>
            <person name="Crous P."/>
            <person name="Grigoriev I."/>
        </authorList>
    </citation>
    <scope>NUCLEOTIDE SEQUENCE</scope>
    <source>
        <strain evidence="3">ATCC 16933</strain>
    </source>
</reference>
<keyword evidence="2" id="KW-0732">Signal</keyword>
<gene>
    <name evidence="3" type="ORF">BDY21DRAFT_355073</name>
</gene>
<proteinExistence type="predicted"/>
<feature type="signal peptide" evidence="2">
    <location>
        <begin position="1"/>
        <end position="17"/>
    </location>
</feature>
<feature type="region of interest" description="Disordered" evidence="1">
    <location>
        <begin position="64"/>
        <end position="84"/>
    </location>
</feature>
<dbReference type="EMBL" id="MU001695">
    <property type="protein sequence ID" value="KAF2453791.1"/>
    <property type="molecule type" value="Genomic_DNA"/>
</dbReference>
<name>A0A6A6NPY0_9PEZI</name>
<protein>
    <recommendedName>
        <fullName evidence="5">Secreted protein</fullName>
    </recommendedName>
</protein>
<organism evidence="3 4">
    <name type="scientific">Lineolata rhizophorae</name>
    <dbReference type="NCBI Taxonomy" id="578093"/>
    <lineage>
        <taxon>Eukaryota</taxon>
        <taxon>Fungi</taxon>
        <taxon>Dikarya</taxon>
        <taxon>Ascomycota</taxon>
        <taxon>Pezizomycotina</taxon>
        <taxon>Dothideomycetes</taxon>
        <taxon>Dothideomycetes incertae sedis</taxon>
        <taxon>Lineolatales</taxon>
        <taxon>Lineolataceae</taxon>
        <taxon>Lineolata</taxon>
    </lineage>
</organism>
<evidence type="ECO:0000313" key="3">
    <source>
        <dbReference type="EMBL" id="KAF2453791.1"/>
    </source>
</evidence>
<dbReference type="AlphaFoldDB" id="A0A6A6NPY0"/>
<sequence>MVIFFFFLPFCFFRSWSSWVGSLFGRICMCLSVNGVFSQGEARREDGNRTMMDWVLFAVKSINNREQSRQSTPHRSHHGDHSRS</sequence>
<evidence type="ECO:0000256" key="2">
    <source>
        <dbReference type="SAM" id="SignalP"/>
    </source>
</evidence>
<evidence type="ECO:0000256" key="1">
    <source>
        <dbReference type="SAM" id="MobiDB-lite"/>
    </source>
</evidence>
<keyword evidence="4" id="KW-1185">Reference proteome</keyword>
<feature type="chain" id="PRO_5025669492" description="Secreted protein" evidence="2">
    <location>
        <begin position="18"/>
        <end position="84"/>
    </location>
</feature>
<dbReference type="Proteomes" id="UP000799766">
    <property type="component" value="Unassembled WGS sequence"/>
</dbReference>
<evidence type="ECO:0008006" key="5">
    <source>
        <dbReference type="Google" id="ProtNLM"/>
    </source>
</evidence>